<protein>
    <recommendedName>
        <fullName evidence="8">Pyroglutamyl-peptidase 1</fullName>
    </recommendedName>
</protein>
<evidence type="ECO:0008006" key="8">
    <source>
        <dbReference type="Google" id="ProtNLM"/>
    </source>
</evidence>
<accession>A0AAD7YJ06</accession>
<evidence type="ECO:0000313" key="7">
    <source>
        <dbReference type="Proteomes" id="UP001231518"/>
    </source>
</evidence>
<name>A0AAD7YJ06_MYTSE</name>
<dbReference type="GO" id="GO:0006508">
    <property type="term" value="P:proteolysis"/>
    <property type="evidence" value="ECO:0007669"/>
    <property type="project" value="UniProtKB-KW"/>
</dbReference>
<comment type="similarity">
    <text evidence="1">Belongs to the peptidase C15 family.</text>
</comment>
<reference evidence="6" key="1">
    <citation type="submission" date="2023-03" db="EMBL/GenBank/DDBJ databases">
        <title>Chromosome-level genomes of two armyworms, Mythimna separata and Mythimna loreyi, provide insights into the biosynthesis and reception of sex pheromones.</title>
        <authorList>
            <person name="Zhao H."/>
        </authorList>
    </citation>
    <scope>NUCLEOTIDE SEQUENCE</scope>
    <source>
        <strain evidence="6">BeijingLab</strain>
        <tissue evidence="6">Pupa</tissue>
    </source>
</reference>
<dbReference type="AlphaFoldDB" id="A0AAD7YJ06"/>
<dbReference type="InterPro" id="IPR036440">
    <property type="entry name" value="Peptidase_C15-like_sf"/>
</dbReference>
<comment type="caution">
    <text evidence="6">The sequence shown here is derived from an EMBL/GenBank/DDBJ whole genome shotgun (WGS) entry which is preliminary data.</text>
</comment>
<keyword evidence="5" id="KW-0788">Thiol protease</keyword>
<evidence type="ECO:0000256" key="2">
    <source>
        <dbReference type="ARBA" id="ARBA00022490"/>
    </source>
</evidence>
<keyword evidence="4" id="KW-0378">Hydrolase</keyword>
<evidence type="ECO:0000256" key="3">
    <source>
        <dbReference type="ARBA" id="ARBA00022670"/>
    </source>
</evidence>
<sequence>MPPSGRLFSTDRRKVLITGFKPFLNYETNPSWEGVRYMDGARIAKEHSITLLRMEMPVSYAAVDAKVPKIWQWYQPDLTIHVGLNEEVKSFVLEKQATKRGYRTLLTLDDSKIENPAGEDEIVYTTLKVDTICEKFNHYKREHLDPEVLARSSKDAGKYVCKYIYYTSLCQEQGSSTPRPTLFVHVPLHKYSTEQLAQGLERILELCLQPEHNIDYYKHDVIGPFGA</sequence>
<dbReference type="GO" id="GO:0016920">
    <property type="term" value="F:pyroglutamyl-peptidase activity"/>
    <property type="evidence" value="ECO:0007669"/>
    <property type="project" value="InterPro"/>
</dbReference>
<dbReference type="InterPro" id="IPR000816">
    <property type="entry name" value="Peptidase_C15"/>
</dbReference>
<dbReference type="InterPro" id="IPR016125">
    <property type="entry name" value="Peptidase_C15-like"/>
</dbReference>
<dbReference type="PANTHER" id="PTHR23402">
    <property type="entry name" value="PROTEASE FAMILY C15 PYROGLUTAMYL-PEPTIDASE I-RELATED"/>
    <property type="match status" value="1"/>
</dbReference>
<dbReference type="PANTHER" id="PTHR23402:SF1">
    <property type="entry name" value="PYROGLUTAMYL-PEPTIDASE I"/>
    <property type="match status" value="1"/>
</dbReference>
<dbReference type="GO" id="GO:0005829">
    <property type="term" value="C:cytosol"/>
    <property type="evidence" value="ECO:0007669"/>
    <property type="project" value="InterPro"/>
</dbReference>
<keyword evidence="3" id="KW-0645">Protease</keyword>
<keyword evidence="7" id="KW-1185">Reference proteome</keyword>
<keyword evidence="2" id="KW-0963">Cytoplasm</keyword>
<evidence type="ECO:0000256" key="5">
    <source>
        <dbReference type="ARBA" id="ARBA00022807"/>
    </source>
</evidence>
<organism evidence="6 7">
    <name type="scientific">Mythimna separata</name>
    <name type="common">Oriental armyworm</name>
    <name type="synonym">Pseudaletia separata</name>
    <dbReference type="NCBI Taxonomy" id="271217"/>
    <lineage>
        <taxon>Eukaryota</taxon>
        <taxon>Metazoa</taxon>
        <taxon>Ecdysozoa</taxon>
        <taxon>Arthropoda</taxon>
        <taxon>Hexapoda</taxon>
        <taxon>Insecta</taxon>
        <taxon>Pterygota</taxon>
        <taxon>Neoptera</taxon>
        <taxon>Endopterygota</taxon>
        <taxon>Lepidoptera</taxon>
        <taxon>Glossata</taxon>
        <taxon>Ditrysia</taxon>
        <taxon>Noctuoidea</taxon>
        <taxon>Noctuidae</taxon>
        <taxon>Noctuinae</taxon>
        <taxon>Hadenini</taxon>
        <taxon>Mythimna</taxon>
    </lineage>
</organism>
<dbReference type="EMBL" id="JARGEI010000016">
    <property type="protein sequence ID" value="KAJ8717574.1"/>
    <property type="molecule type" value="Genomic_DNA"/>
</dbReference>
<dbReference type="PRINTS" id="PR00706">
    <property type="entry name" value="PYROGLUPTASE"/>
</dbReference>
<dbReference type="PIRSF" id="PIRSF015592">
    <property type="entry name" value="Prld-crbxl_pptds"/>
    <property type="match status" value="1"/>
</dbReference>
<evidence type="ECO:0000313" key="6">
    <source>
        <dbReference type="EMBL" id="KAJ8717574.1"/>
    </source>
</evidence>
<dbReference type="Pfam" id="PF01470">
    <property type="entry name" value="Peptidase_C15"/>
    <property type="match status" value="1"/>
</dbReference>
<dbReference type="Proteomes" id="UP001231518">
    <property type="component" value="Chromosome 18"/>
</dbReference>
<gene>
    <name evidence="6" type="ORF">PYW07_005504</name>
</gene>
<dbReference type="SUPFAM" id="SSF53182">
    <property type="entry name" value="Pyrrolidone carboxyl peptidase (pyroglutamate aminopeptidase)"/>
    <property type="match status" value="1"/>
</dbReference>
<evidence type="ECO:0000256" key="4">
    <source>
        <dbReference type="ARBA" id="ARBA00022801"/>
    </source>
</evidence>
<dbReference type="Gene3D" id="3.40.630.20">
    <property type="entry name" value="Peptidase C15, pyroglutamyl peptidase I-like"/>
    <property type="match status" value="1"/>
</dbReference>
<evidence type="ECO:0000256" key="1">
    <source>
        <dbReference type="ARBA" id="ARBA00006641"/>
    </source>
</evidence>
<proteinExistence type="inferred from homology"/>